<sequence>MYKQNRSWMYDKDAVLYGMQSNFLEGVGEFIEFALEHPAYMSGDKIRCPCSKCKNLKFKDPHEVGYDLYAVGFVPNYYNWTSHGEPLDPSVIPQTVGSSRYVPPEMSAWGDRAEMRWDQQMVYDAYGVPSQFNPPQPPNDPPEASTSYQPDADENPTFYQPYVDEGLAERFQDVLKAVDQPLYADCEGYSQLSAVTEFMNIKAEYSLPETCMNRVLQSVGGMLPRDHTLPDSYYHMKQLMSKLGLPCVEIDACPEGCMLFWKEDEALEFCKFCGGDKYKPVRQGKKKPRHRSALSKLYYLPIAPRLQRMYASTATAKHMTWHVEHETNEGMMAHPSDCEAWRHFDRCHPQFAMEPRNVRLGLCSDGFAPFGRFGKNYSCWPVMLTPFNLPPDMCMKSHFIFLSLICPGSKDPGRKIDIYLQPLIEEMKELWAVGIPTYDVSSDKMLIMKAAIIWTISDFPAYGMLSGWSTHGLMGCPICMEKSGANWLSYSKKGSYFDCHRKFLPERHRYRKDKKSFIRGRAVRESPPPRLTGEEIYNRVRRFPTAMEEPNQEPYGYCDTHKWTKRSIFWELPYWKDLLIRHNLDVMHTEKNVFDNIFNTVMDLKGKTKDGLATRKNMTIWCDRPELSVDLEYQGKEVPKAVYQVTEPQKAAILKWLASQKFPDGYCSNLSRCVDMNKLTTTTSMKTHDAHVIMQRLLPIALKEMLPEHVWSCITEISLLFQSICSSVLDAASLRRLQESVPILMCNLEKIMPPSFFDTMEHLIIHLPYEALTAGPVFYRWMYRFERFLGELKKKVTNKAHVEASICQAYLQQEISTFSSFYFERDVITRRKRPARNDDIGEDLYENVVSIFNYPGRGKGAATQRYILGGELQIAHTYILMNCPEISPFYHEFRASLSAFPENEIDALVDSDFINWYKYQINSRGIVDPLLVSLAWGPSASAKVWRQYVINGYTYHTTDYGHGRPTTNNGLCVPTIGYDNSETNFFGVLQEILELDMPSGAQKMTCVLFRCTWVDPTRGVRKNPKYNMIDVNHSRVYPKNEPFILAQQAAQIYYAEYPSTRRSLNPWVCACPVRPNKIKSQTQHKDVDLDAFQQQLFQPPPIVETINYNVQLSDPNGGRVEVMPETHLPDLTIPSEREIEEMYVAQQNAQYQEEGEWIDGSDTEEETVYVENDDSDSE</sequence>
<dbReference type="InterPro" id="IPR025312">
    <property type="entry name" value="DUF4216"/>
</dbReference>
<feature type="domain" description="DUF4216" evidence="2">
    <location>
        <begin position="1003"/>
        <end position="1061"/>
    </location>
</feature>
<gene>
    <name evidence="5" type="ORF">CEPIT_LOCUS24467</name>
</gene>
<feature type="compositionally biased region" description="Acidic residues" evidence="1">
    <location>
        <begin position="1153"/>
        <end position="1178"/>
    </location>
</feature>
<evidence type="ECO:0000259" key="3">
    <source>
        <dbReference type="Pfam" id="PF13960"/>
    </source>
</evidence>
<evidence type="ECO:0000313" key="6">
    <source>
        <dbReference type="Proteomes" id="UP001152523"/>
    </source>
</evidence>
<name>A0AAV0EIS3_9ASTE</name>
<dbReference type="PANTHER" id="PTHR48258:SF4">
    <property type="entry name" value="DUF4216 DOMAIN-CONTAINING PROTEIN"/>
    <property type="match status" value="1"/>
</dbReference>
<reference evidence="5" key="1">
    <citation type="submission" date="2022-07" db="EMBL/GenBank/DDBJ databases">
        <authorList>
            <person name="Macas J."/>
            <person name="Novak P."/>
            <person name="Neumann P."/>
        </authorList>
    </citation>
    <scope>NUCLEOTIDE SEQUENCE</scope>
</reference>
<comment type="caution">
    <text evidence="5">The sequence shown here is derived from an EMBL/GenBank/DDBJ whole genome shotgun (WGS) entry which is preliminary data.</text>
</comment>
<feature type="region of interest" description="Disordered" evidence="1">
    <location>
        <begin position="1150"/>
        <end position="1178"/>
    </location>
</feature>
<evidence type="ECO:0000256" key="1">
    <source>
        <dbReference type="SAM" id="MobiDB-lite"/>
    </source>
</evidence>
<dbReference type="Pfam" id="PF02992">
    <property type="entry name" value="Transposase_21"/>
    <property type="match status" value="1"/>
</dbReference>
<dbReference type="AlphaFoldDB" id="A0AAV0EIS3"/>
<protein>
    <submittedName>
        <fullName evidence="5">Uncharacterized protein</fullName>
    </submittedName>
</protein>
<dbReference type="Pfam" id="PF13963">
    <property type="entry name" value="Transpos_assoc"/>
    <property type="match status" value="1"/>
</dbReference>
<dbReference type="Proteomes" id="UP001152523">
    <property type="component" value="Unassembled WGS sequence"/>
</dbReference>
<evidence type="ECO:0000313" key="5">
    <source>
        <dbReference type="EMBL" id="CAH9122442.1"/>
    </source>
</evidence>
<dbReference type="InterPro" id="IPR025452">
    <property type="entry name" value="DUF4218"/>
</dbReference>
<proteinExistence type="predicted"/>
<feature type="region of interest" description="Disordered" evidence="1">
    <location>
        <begin position="128"/>
        <end position="159"/>
    </location>
</feature>
<dbReference type="Pfam" id="PF13960">
    <property type="entry name" value="DUF4218"/>
    <property type="match status" value="1"/>
</dbReference>
<organism evidence="5 6">
    <name type="scientific">Cuscuta epithymum</name>
    <dbReference type="NCBI Taxonomy" id="186058"/>
    <lineage>
        <taxon>Eukaryota</taxon>
        <taxon>Viridiplantae</taxon>
        <taxon>Streptophyta</taxon>
        <taxon>Embryophyta</taxon>
        <taxon>Tracheophyta</taxon>
        <taxon>Spermatophyta</taxon>
        <taxon>Magnoliopsida</taxon>
        <taxon>eudicotyledons</taxon>
        <taxon>Gunneridae</taxon>
        <taxon>Pentapetalae</taxon>
        <taxon>asterids</taxon>
        <taxon>lamiids</taxon>
        <taxon>Solanales</taxon>
        <taxon>Convolvulaceae</taxon>
        <taxon>Cuscuteae</taxon>
        <taxon>Cuscuta</taxon>
        <taxon>Cuscuta subgen. Cuscuta</taxon>
    </lineage>
</organism>
<dbReference type="EMBL" id="CAMAPF010000924">
    <property type="protein sequence ID" value="CAH9122442.1"/>
    <property type="molecule type" value="Genomic_DNA"/>
</dbReference>
<feature type="domain" description="Transposase-associated" evidence="4">
    <location>
        <begin position="6"/>
        <end position="85"/>
    </location>
</feature>
<dbReference type="InterPro" id="IPR029480">
    <property type="entry name" value="Transpos_assoc"/>
</dbReference>
<evidence type="ECO:0000259" key="4">
    <source>
        <dbReference type="Pfam" id="PF13963"/>
    </source>
</evidence>
<feature type="domain" description="DUF4218" evidence="3">
    <location>
        <begin position="724"/>
        <end position="837"/>
    </location>
</feature>
<feature type="compositionally biased region" description="Pro residues" evidence="1">
    <location>
        <begin position="132"/>
        <end position="141"/>
    </location>
</feature>
<dbReference type="PANTHER" id="PTHR48258">
    <property type="entry name" value="DUF4218 DOMAIN-CONTAINING PROTEIN-RELATED"/>
    <property type="match status" value="1"/>
</dbReference>
<accession>A0AAV0EIS3</accession>
<dbReference type="Pfam" id="PF13952">
    <property type="entry name" value="DUF4216"/>
    <property type="match status" value="1"/>
</dbReference>
<keyword evidence="6" id="KW-1185">Reference proteome</keyword>
<evidence type="ECO:0000259" key="2">
    <source>
        <dbReference type="Pfam" id="PF13952"/>
    </source>
</evidence>
<dbReference type="InterPro" id="IPR004242">
    <property type="entry name" value="Transposase_21"/>
</dbReference>